<keyword evidence="4" id="KW-1185">Reference proteome</keyword>
<protein>
    <submittedName>
        <fullName evidence="3">EscU/YscU/HrcU family type III secretion system export apparatus switch protein</fullName>
    </submittedName>
</protein>
<dbReference type="Proteomes" id="UP001422074">
    <property type="component" value="Unassembled WGS sequence"/>
</dbReference>
<evidence type="ECO:0000256" key="1">
    <source>
        <dbReference type="SAM" id="MobiDB-lite"/>
    </source>
</evidence>
<feature type="transmembrane region" description="Helical" evidence="2">
    <location>
        <begin position="144"/>
        <end position="166"/>
    </location>
</feature>
<dbReference type="InterPro" id="IPR006135">
    <property type="entry name" value="T3SS_substrate_exporter"/>
</dbReference>
<proteinExistence type="predicted"/>
<keyword evidence="2" id="KW-1133">Transmembrane helix</keyword>
<dbReference type="Gene3D" id="3.40.1690.10">
    <property type="entry name" value="secretion proteins EscU"/>
    <property type="match status" value="1"/>
</dbReference>
<feature type="region of interest" description="Disordered" evidence="1">
    <location>
        <begin position="361"/>
        <end position="390"/>
    </location>
</feature>
<dbReference type="InterPro" id="IPR029025">
    <property type="entry name" value="T3SS_substrate_exporter_C"/>
</dbReference>
<dbReference type="Pfam" id="PF01312">
    <property type="entry name" value="Bac_export_2"/>
    <property type="match status" value="1"/>
</dbReference>
<sequence>MADAQERTEQATEKRLKEVREKGQLRRSQDLTAWIAVGTTAAMVPSTVQRASDAGRALFASVADAALTPEPATALRILAEGLGALPGVLTPLLTVAAVAVLACAALQGGIRFRKFRPTLAHAAPATAAKRLLGGQAWWNAAKTVLKTAVVGAVLAWAVQAAMPSVLASGSRPVAALVAAAGETVGLLVVLAVAAGIAVAGADVLMVLRANRKQTRMTKREVKDEAKSAEGDPLVKSQRRSRQLALSRSRMIAAVGGSDVVLVNPTHVAVALAYEPGKAAPRVVAKGADHLAARIRAEAEEHGVPLVRDIPLARALHAQCRLGEEIQPEHFAAVAAVLAFVMALKAKGRAGGLHVLPAKRAAARTAQPPPRRALAHPPDAAVVPAVPDQNA</sequence>
<comment type="caution">
    <text evidence="3">The sequence shown here is derived from an EMBL/GenBank/DDBJ whole genome shotgun (WGS) entry which is preliminary data.</text>
</comment>
<feature type="transmembrane region" description="Helical" evidence="2">
    <location>
        <begin position="88"/>
        <end position="106"/>
    </location>
</feature>
<dbReference type="PANTHER" id="PTHR30531">
    <property type="entry name" value="FLAGELLAR BIOSYNTHETIC PROTEIN FLHB"/>
    <property type="match status" value="1"/>
</dbReference>
<keyword evidence="2" id="KW-0812">Transmembrane</keyword>
<feature type="region of interest" description="Disordered" evidence="1">
    <location>
        <begin position="215"/>
        <end position="234"/>
    </location>
</feature>
<organism evidence="3 4">
    <name type="scientific">Sinomonas halotolerans</name>
    <dbReference type="NCBI Taxonomy" id="1644133"/>
    <lineage>
        <taxon>Bacteria</taxon>
        <taxon>Bacillati</taxon>
        <taxon>Actinomycetota</taxon>
        <taxon>Actinomycetes</taxon>
        <taxon>Micrococcales</taxon>
        <taxon>Micrococcaceae</taxon>
        <taxon>Sinomonas</taxon>
    </lineage>
</organism>
<name>A0ABU9X1L0_9MICC</name>
<evidence type="ECO:0000313" key="3">
    <source>
        <dbReference type="EMBL" id="MEN2744320.1"/>
    </source>
</evidence>
<feature type="compositionally biased region" description="Basic and acidic residues" evidence="1">
    <location>
        <begin position="217"/>
        <end position="229"/>
    </location>
</feature>
<dbReference type="Gene3D" id="6.10.250.2080">
    <property type="match status" value="1"/>
</dbReference>
<accession>A0ABU9X1L0</accession>
<dbReference type="RefSeq" id="WP_345884264.1">
    <property type="nucleotide sequence ID" value="NZ_JBDFRB010000005.1"/>
</dbReference>
<keyword evidence="2" id="KW-0472">Membrane</keyword>
<dbReference type="SUPFAM" id="SSF160544">
    <property type="entry name" value="EscU C-terminal domain-like"/>
    <property type="match status" value="1"/>
</dbReference>
<gene>
    <name evidence="3" type="ORF">ABCQ75_07180</name>
</gene>
<evidence type="ECO:0000313" key="4">
    <source>
        <dbReference type="Proteomes" id="UP001422074"/>
    </source>
</evidence>
<dbReference type="PANTHER" id="PTHR30531:SF12">
    <property type="entry name" value="FLAGELLAR BIOSYNTHETIC PROTEIN FLHB"/>
    <property type="match status" value="1"/>
</dbReference>
<feature type="compositionally biased region" description="Low complexity" evidence="1">
    <location>
        <begin position="374"/>
        <end position="390"/>
    </location>
</feature>
<feature type="transmembrane region" description="Helical" evidence="2">
    <location>
        <begin position="186"/>
        <end position="209"/>
    </location>
</feature>
<dbReference type="EMBL" id="JBDFRB010000005">
    <property type="protein sequence ID" value="MEN2744320.1"/>
    <property type="molecule type" value="Genomic_DNA"/>
</dbReference>
<reference evidence="3 4" key="1">
    <citation type="submission" date="2024-05" db="EMBL/GenBank/DDBJ databases">
        <title>Sinomonas sp. nov., isolated from a waste landfill.</title>
        <authorList>
            <person name="Zhao Y."/>
        </authorList>
    </citation>
    <scope>NUCLEOTIDE SEQUENCE [LARGE SCALE GENOMIC DNA]</scope>
    <source>
        <strain evidence="3 4">CCTCC AB2014300</strain>
    </source>
</reference>
<dbReference type="PRINTS" id="PR00950">
    <property type="entry name" value="TYPE3IMSPROT"/>
</dbReference>
<evidence type="ECO:0000256" key="2">
    <source>
        <dbReference type="SAM" id="Phobius"/>
    </source>
</evidence>